<dbReference type="GeneID" id="54579645"/>
<dbReference type="OrthoDB" id="5336565at2759"/>
<proteinExistence type="predicted"/>
<feature type="region of interest" description="Disordered" evidence="1">
    <location>
        <begin position="110"/>
        <end position="132"/>
    </location>
</feature>
<gene>
    <name evidence="2" type="ORF">BU26DRAFT_497955</name>
</gene>
<feature type="compositionally biased region" description="Polar residues" evidence="1">
    <location>
        <begin position="110"/>
        <end position="131"/>
    </location>
</feature>
<accession>A0A6A6HQH3</accession>
<dbReference type="AlphaFoldDB" id="A0A6A6HQH3"/>
<name>A0A6A6HQH3_9PLEO</name>
<evidence type="ECO:0000256" key="1">
    <source>
        <dbReference type="SAM" id="MobiDB-lite"/>
    </source>
</evidence>
<reference evidence="2" key="1">
    <citation type="journal article" date="2020" name="Stud. Mycol.">
        <title>101 Dothideomycetes genomes: a test case for predicting lifestyles and emergence of pathogens.</title>
        <authorList>
            <person name="Haridas S."/>
            <person name="Albert R."/>
            <person name="Binder M."/>
            <person name="Bloem J."/>
            <person name="Labutti K."/>
            <person name="Salamov A."/>
            <person name="Andreopoulos B."/>
            <person name="Baker S."/>
            <person name="Barry K."/>
            <person name="Bills G."/>
            <person name="Bluhm B."/>
            <person name="Cannon C."/>
            <person name="Castanera R."/>
            <person name="Culley D."/>
            <person name="Daum C."/>
            <person name="Ezra D."/>
            <person name="Gonzalez J."/>
            <person name="Henrissat B."/>
            <person name="Kuo A."/>
            <person name="Liang C."/>
            <person name="Lipzen A."/>
            <person name="Lutzoni F."/>
            <person name="Magnuson J."/>
            <person name="Mondo S."/>
            <person name="Nolan M."/>
            <person name="Ohm R."/>
            <person name="Pangilinan J."/>
            <person name="Park H.-J."/>
            <person name="Ramirez L."/>
            <person name="Alfaro M."/>
            <person name="Sun H."/>
            <person name="Tritt A."/>
            <person name="Yoshinaga Y."/>
            <person name="Zwiers L.-H."/>
            <person name="Turgeon B."/>
            <person name="Goodwin S."/>
            <person name="Spatafora J."/>
            <person name="Crous P."/>
            <person name="Grigoriev I."/>
        </authorList>
    </citation>
    <scope>NUCLEOTIDE SEQUENCE</scope>
    <source>
        <strain evidence="2">CBS 122368</strain>
    </source>
</reference>
<feature type="region of interest" description="Disordered" evidence="1">
    <location>
        <begin position="1"/>
        <end position="30"/>
    </location>
</feature>
<dbReference type="Proteomes" id="UP000800094">
    <property type="component" value="Unassembled WGS sequence"/>
</dbReference>
<protein>
    <submittedName>
        <fullName evidence="2">Uncharacterized protein</fullName>
    </submittedName>
</protein>
<evidence type="ECO:0000313" key="3">
    <source>
        <dbReference type="Proteomes" id="UP000800094"/>
    </source>
</evidence>
<feature type="region of interest" description="Disordered" evidence="1">
    <location>
        <begin position="404"/>
        <end position="437"/>
    </location>
</feature>
<feature type="compositionally biased region" description="Low complexity" evidence="1">
    <location>
        <begin position="405"/>
        <end position="416"/>
    </location>
</feature>
<organism evidence="2 3">
    <name type="scientific">Trematosphaeria pertusa</name>
    <dbReference type="NCBI Taxonomy" id="390896"/>
    <lineage>
        <taxon>Eukaryota</taxon>
        <taxon>Fungi</taxon>
        <taxon>Dikarya</taxon>
        <taxon>Ascomycota</taxon>
        <taxon>Pezizomycotina</taxon>
        <taxon>Dothideomycetes</taxon>
        <taxon>Pleosporomycetidae</taxon>
        <taxon>Pleosporales</taxon>
        <taxon>Massarineae</taxon>
        <taxon>Trematosphaeriaceae</taxon>
        <taxon>Trematosphaeria</taxon>
    </lineage>
</organism>
<dbReference type="RefSeq" id="XP_033675370.1">
    <property type="nucleotide sequence ID" value="XM_033826315.1"/>
</dbReference>
<evidence type="ECO:0000313" key="2">
    <source>
        <dbReference type="EMBL" id="KAF2240366.1"/>
    </source>
</evidence>
<sequence>MLTPESSRARKRSRSPASGDVNPHSKRRHSPFWDSLSRIWLTPSALRELDRRNSPALQPAPTIDISVGSLATSDSAIRRFARHGGPDLTDVRSVSYPLCFPYTANYVRSSAQDYRSSQRPSQPQTKSSGRSSLYDKNFEQSLTDHCVFGPLYKYPDGRSPQQAHNVQEVKERLRQPHASLSSFGEDDFVKFQQDVVDSFKESGTSDAVLGWLEGTILDRRYRGGRITFFNFKDLIDVKLTAAVSDLYYGARPEQINRRIREQLSDLIEPSTQTSLPAAPNFFLAAKGEDCTPAVARRQAIYDAALGARAIQALESFGIDQTVFDNRIKAISSTYISGALTLYGTHMLPPVGHGAAVTYVTTRLNAYALIGDAETCQKGLTAFRNAILWTKEVREAAIRTANQRFSAMPSSPARMPSLGQRGPSNISESDTSADELAR</sequence>
<dbReference type="EMBL" id="ML987218">
    <property type="protein sequence ID" value="KAF2240366.1"/>
    <property type="molecule type" value="Genomic_DNA"/>
</dbReference>
<keyword evidence="3" id="KW-1185">Reference proteome</keyword>